<feature type="active site" evidence="9">
    <location>
        <position position="22"/>
    </location>
</feature>
<dbReference type="InterPro" id="IPR055128">
    <property type="entry name" value="HypF_C_2"/>
</dbReference>
<dbReference type="SUPFAM" id="SSF55821">
    <property type="entry name" value="YrdC/RibB"/>
    <property type="match status" value="1"/>
</dbReference>
<gene>
    <name evidence="12" type="ORF">HTSR_0649</name>
</gene>
<dbReference type="Gene3D" id="3.30.110.120">
    <property type="match status" value="1"/>
</dbReference>
<dbReference type="InterPro" id="IPR006070">
    <property type="entry name" value="Sua5-like_dom"/>
</dbReference>
<dbReference type="RefSeq" id="WP_070364583.1">
    <property type="nucleotide sequence ID" value="NZ_CP016070.1"/>
</dbReference>
<dbReference type="Pfam" id="PF00708">
    <property type="entry name" value="Acylphosphatase"/>
    <property type="match status" value="1"/>
</dbReference>
<dbReference type="InterPro" id="IPR011125">
    <property type="entry name" value="Znf_HypF"/>
</dbReference>
<dbReference type="GO" id="GO:0003725">
    <property type="term" value="F:double-stranded RNA binding"/>
    <property type="evidence" value="ECO:0007669"/>
    <property type="project" value="InterPro"/>
</dbReference>
<dbReference type="PANTHER" id="PTHR42959:SF1">
    <property type="entry name" value="CARBAMOYLTRANSFERASE HYPF"/>
    <property type="match status" value="1"/>
</dbReference>
<evidence type="ECO:0000256" key="5">
    <source>
        <dbReference type="ARBA" id="ARBA00022771"/>
    </source>
</evidence>
<dbReference type="NCBIfam" id="TIGR00143">
    <property type="entry name" value="hypF"/>
    <property type="match status" value="1"/>
</dbReference>
<keyword evidence="6" id="KW-0862">Zinc</keyword>
<dbReference type="PANTHER" id="PTHR42959">
    <property type="entry name" value="CARBAMOYLTRANSFERASE"/>
    <property type="match status" value="1"/>
</dbReference>
<dbReference type="PIRSF" id="PIRSF006256">
    <property type="entry name" value="CMPcnvr_hdrg_mat"/>
    <property type="match status" value="1"/>
</dbReference>
<evidence type="ECO:0000313" key="12">
    <source>
        <dbReference type="EMBL" id="AOW79842.1"/>
    </source>
</evidence>
<keyword evidence="4" id="KW-0479">Metal-binding</keyword>
<evidence type="ECO:0000313" key="13">
    <source>
        <dbReference type="Proteomes" id="UP000185608"/>
    </source>
</evidence>
<dbReference type="GO" id="GO:0016874">
    <property type="term" value="F:ligase activity"/>
    <property type="evidence" value="ECO:0007669"/>
    <property type="project" value="UniProtKB-UniRule"/>
</dbReference>
<dbReference type="Gene3D" id="3.90.870.50">
    <property type="match status" value="1"/>
</dbReference>
<dbReference type="KEGG" id="halh:HTSR_0649"/>
<evidence type="ECO:0000256" key="2">
    <source>
        <dbReference type="ARBA" id="ARBA00008097"/>
    </source>
</evidence>
<dbReference type="SUPFAM" id="SSF54975">
    <property type="entry name" value="Acylphosphatase/BLUF domain-like"/>
    <property type="match status" value="1"/>
</dbReference>
<evidence type="ECO:0000256" key="9">
    <source>
        <dbReference type="PROSITE-ProRule" id="PRU00520"/>
    </source>
</evidence>
<evidence type="ECO:0000256" key="3">
    <source>
        <dbReference type="ARBA" id="ARBA00022598"/>
    </source>
</evidence>
<dbReference type="InterPro" id="IPR036046">
    <property type="entry name" value="Acylphosphatase-like_dom_sf"/>
</dbReference>
<dbReference type="GO" id="GO:0051604">
    <property type="term" value="P:protein maturation"/>
    <property type="evidence" value="ECO:0007669"/>
    <property type="project" value="TreeGrafter"/>
</dbReference>
<evidence type="ECO:0000256" key="8">
    <source>
        <dbReference type="PIRNR" id="PIRNR006256"/>
    </source>
</evidence>
<reference evidence="12 13" key="1">
    <citation type="submission" date="2016-06" db="EMBL/GenBank/DDBJ databases">
        <title>Discovery of anaerobic lithoheterotrophic haloarchaeon capable of sulfur respiration by hydrogen and formate.</title>
        <authorList>
            <person name="Sorokin D.Y."/>
            <person name="Kublanov I.V."/>
            <person name="Roman P."/>
            <person name="Sinninghe Damste J.S."/>
            <person name="Golyshin P.N."/>
            <person name="Rojo D."/>
            <person name="Ciordia S."/>
            <person name="Mena Md.C."/>
            <person name="Ferrer M."/>
            <person name="Smedile F."/>
            <person name="Messina E."/>
            <person name="La Cono V."/>
            <person name="Yakimov M.M."/>
        </authorList>
    </citation>
    <scope>NUCLEOTIDE SEQUENCE [LARGE SCALE GENOMIC DNA]</scope>
    <source>
        <strain evidence="12 13">HTSR1</strain>
    </source>
</reference>
<comment type="pathway">
    <text evidence="1">Protein modification; [NiFe] hydrogenase maturation.</text>
</comment>
<dbReference type="InterPro" id="IPR017968">
    <property type="entry name" value="Acylphosphatase_CS"/>
</dbReference>
<comment type="catalytic activity">
    <reaction evidence="9">
        <text>an acyl phosphate + H2O = a carboxylate + phosphate + H(+)</text>
        <dbReference type="Rhea" id="RHEA:14965"/>
        <dbReference type="ChEBI" id="CHEBI:15377"/>
        <dbReference type="ChEBI" id="CHEBI:15378"/>
        <dbReference type="ChEBI" id="CHEBI:29067"/>
        <dbReference type="ChEBI" id="CHEBI:43474"/>
        <dbReference type="ChEBI" id="CHEBI:59918"/>
        <dbReference type="EC" id="3.6.1.7"/>
    </reaction>
</comment>
<dbReference type="PATRIC" id="fig|1855411.3.peg.649"/>
<dbReference type="InterPro" id="IPR017945">
    <property type="entry name" value="DHBP_synth_RibB-like_a/b_dom"/>
</dbReference>
<dbReference type="InterPro" id="IPR041440">
    <property type="entry name" value="HypF_C"/>
</dbReference>
<feature type="domain" description="YrdC-like" evidence="11">
    <location>
        <begin position="214"/>
        <end position="400"/>
    </location>
</feature>
<evidence type="ECO:0000256" key="6">
    <source>
        <dbReference type="ARBA" id="ARBA00022833"/>
    </source>
</evidence>
<keyword evidence="9" id="KW-0378">Hydrolase</keyword>
<feature type="domain" description="Acylphosphatase-like" evidence="10">
    <location>
        <begin position="7"/>
        <end position="100"/>
    </location>
</feature>
<dbReference type="EC" id="6.2.-.-" evidence="8"/>
<dbReference type="Pfam" id="PF22521">
    <property type="entry name" value="HypF_C_2"/>
    <property type="match status" value="1"/>
</dbReference>
<dbReference type="InterPro" id="IPR051060">
    <property type="entry name" value="Carbamoyltrans_HypF-like"/>
</dbReference>
<dbReference type="EMBL" id="CP016070">
    <property type="protein sequence ID" value="AOW79842.1"/>
    <property type="molecule type" value="Genomic_DNA"/>
</dbReference>
<comment type="similarity">
    <text evidence="2 8">Belongs to the carbamoyltransferase HypF family.</text>
</comment>
<protein>
    <recommendedName>
        <fullName evidence="8">Carbamoyltransferase</fullName>
        <ecNumber evidence="8">6.2.-.-</ecNumber>
    </recommendedName>
</protein>
<dbReference type="GeneID" id="29828661"/>
<name>A0A1D8S398_9EURY</name>
<dbReference type="GO" id="GO:0008270">
    <property type="term" value="F:zinc ion binding"/>
    <property type="evidence" value="ECO:0007669"/>
    <property type="project" value="UniProtKB-KW"/>
</dbReference>
<proteinExistence type="inferred from homology"/>
<keyword evidence="3" id="KW-0436">Ligase</keyword>
<feature type="active site" evidence="9">
    <location>
        <position position="40"/>
    </location>
</feature>
<sequence length="784" mass="83769">MTDTRTRAQIQVTGVVQGVGFRPFVVRRAGAHDLAGTVRNTGDAGVEIVLDGHDESVEAFLTDLHDSPPPLARVESVSVDRHPAAAAPPLEQPDQFRILDSVESEGGTGTIPPDTGICEQCLSDIRDPESRYHGYWATSCVDCGPRYTVIRELPYDRPRTAMDAFPMCEDCASEYERPTDRRYHAQTIACPTCGPTLKLAVPTDEGRRIEQTESAAIRATRERLAAGDIVAIKGIGGTHLACSATEQAVVDRLRTLTGRPAKPFAIMARSIDQARELATVSETEASLLEAVRRPIVVLDRADDGALDAVAPGLHTVGVMLPYAGLHHRLFDEESVEGPLVMTSANRPGEPMCITVDSIFAELSSVIDAALVHDREIVARCDDSVVREVDGSRTFLRRSRGWVPQPLPRRERGPPGLAVGAEFDNTVAVLRDDEVIPSQHLGDLAGPASEAFLEETVEHLTNLLGVEPTFVACDMHPDFLSSQFAREYAASRPGVENADGGAQPIPVQHHHAHAAALLAEHDREQGIVIVADGTGYGPDDTIWGGEVLDSTRVDFTRVGGLSQFRLPGGEAAIEYPSRILASLLDEPERIDTLLTAQTPLDTTRVAGVRESLAAGVNAPITTSAGRFLDAISALLGVCPQRQYEGQPAIELEAVAAGATPRELTLPLRQDSGYTTLDVQELAQQLSVLADSEPPPVVAATAQDALARGLARIAVAAAARLDREVIGFSGGVASNEAITRRIRRTVEAAGFQFLAHQNVPPGDGGLSYGQGIVATARLPDTPGGDR</sequence>
<dbReference type="InterPro" id="IPR004421">
    <property type="entry name" value="Carbamoyltransferase_HypF"/>
</dbReference>
<dbReference type="STRING" id="1873524.HSR6_0674"/>
<evidence type="ECO:0000256" key="4">
    <source>
        <dbReference type="ARBA" id="ARBA00022723"/>
    </source>
</evidence>
<accession>A0A1D8S398</accession>
<dbReference type="Proteomes" id="UP000185608">
    <property type="component" value="Chromosome"/>
</dbReference>
<keyword evidence="5" id="KW-0863">Zinc-finger</keyword>
<dbReference type="PROSITE" id="PS00150">
    <property type="entry name" value="ACYLPHOSPHATASE_1"/>
    <property type="match status" value="1"/>
</dbReference>
<dbReference type="PROSITE" id="PS51163">
    <property type="entry name" value="YRDC"/>
    <property type="match status" value="1"/>
</dbReference>
<dbReference type="GO" id="GO:0016743">
    <property type="term" value="F:carboxyl- or carbamoyltransferase activity"/>
    <property type="evidence" value="ECO:0007669"/>
    <property type="project" value="UniProtKB-UniRule"/>
</dbReference>
<evidence type="ECO:0000256" key="1">
    <source>
        <dbReference type="ARBA" id="ARBA00004711"/>
    </source>
</evidence>
<comment type="catalytic activity">
    <reaction evidence="7">
        <text>C-terminal L-cysteinyl-[HypE protein] + carbamoyl phosphate + ATP + H2O = C-terminal S-carboxamide-L-cysteinyl-[HypE protein] + AMP + phosphate + diphosphate + H(+)</text>
        <dbReference type="Rhea" id="RHEA:55636"/>
        <dbReference type="Rhea" id="RHEA-COMP:14247"/>
        <dbReference type="Rhea" id="RHEA-COMP:14392"/>
        <dbReference type="ChEBI" id="CHEBI:15377"/>
        <dbReference type="ChEBI" id="CHEBI:15378"/>
        <dbReference type="ChEBI" id="CHEBI:30616"/>
        <dbReference type="ChEBI" id="CHEBI:33019"/>
        <dbReference type="ChEBI" id="CHEBI:43474"/>
        <dbReference type="ChEBI" id="CHEBI:58228"/>
        <dbReference type="ChEBI" id="CHEBI:76913"/>
        <dbReference type="ChEBI" id="CHEBI:139126"/>
        <dbReference type="ChEBI" id="CHEBI:456215"/>
    </reaction>
</comment>
<evidence type="ECO:0000256" key="7">
    <source>
        <dbReference type="ARBA" id="ARBA00048220"/>
    </source>
</evidence>
<dbReference type="Pfam" id="PF17788">
    <property type="entry name" value="HypF_C"/>
    <property type="match status" value="1"/>
</dbReference>
<dbReference type="InterPro" id="IPR001792">
    <property type="entry name" value="Acylphosphatase-like_dom"/>
</dbReference>
<dbReference type="PROSITE" id="PS51160">
    <property type="entry name" value="ACYLPHOSPHATASE_3"/>
    <property type="match status" value="1"/>
</dbReference>
<evidence type="ECO:0000259" key="11">
    <source>
        <dbReference type="PROSITE" id="PS51163"/>
    </source>
</evidence>
<dbReference type="UniPathway" id="UPA00335"/>
<dbReference type="GO" id="GO:0003998">
    <property type="term" value="F:acylphosphatase activity"/>
    <property type="evidence" value="ECO:0007669"/>
    <property type="project" value="UniProtKB-EC"/>
</dbReference>
<evidence type="ECO:0000259" key="10">
    <source>
        <dbReference type="PROSITE" id="PS51160"/>
    </source>
</evidence>
<dbReference type="Pfam" id="PF07503">
    <property type="entry name" value="zf-HYPF"/>
    <property type="match status" value="2"/>
</dbReference>
<dbReference type="Gene3D" id="3.30.420.40">
    <property type="match status" value="1"/>
</dbReference>
<organism evidence="12 13">
    <name type="scientific">Halodesulfurarchaeum formicicum</name>
    <dbReference type="NCBI Taxonomy" id="1873524"/>
    <lineage>
        <taxon>Archaea</taxon>
        <taxon>Methanobacteriati</taxon>
        <taxon>Methanobacteriota</taxon>
        <taxon>Stenosarchaea group</taxon>
        <taxon>Halobacteria</taxon>
        <taxon>Halobacteriales</taxon>
        <taxon>Halobacteriaceae</taxon>
        <taxon>Halodesulfurarchaeum</taxon>
    </lineage>
</organism>
<dbReference type="Gene3D" id="3.30.420.360">
    <property type="match status" value="1"/>
</dbReference>
<dbReference type="AlphaFoldDB" id="A0A1D8S398"/>
<dbReference type="Pfam" id="PF01300">
    <property type="entry name" value="Sua5_yciO_yrdC"/>
    <property type="match status" value="1"/>
</dbReference>